<evidence type="ECO:0000313" key="1">
    <source>
        <dbReference type="EMBL" id="VDP42979.1"/>
    </source>
</evidence>
<sequence>MKLKLNKHWTTGQVALQRFNIALLRGTGKLNEFRVVLNKKFQDLQNSPKEEGTIMENIWKRVKEALTSTCQVVLGRNEHHHKE</sequence>
<name>A0A183N221_9TREM</name>
<organism evidence="1 2">
    <name type="scientific">Schistosoma margrebowiei</name>
    <dbReference type="NCBI Taxonomy" id="48269"/>
    <lineage>
        <taxon>Eukaryota</taxon>
        <taxon>Metazoa</taxon>
        <taxon>Spiralia</taxon>
        <taxon>Lophotrochozoa</taxon>
        <taxon>Platyhelminthes</taxon>
        <taxon>Trematoda</taxon>
        <taxon>Digenea</taxon>
        <taxon>Strigeidida</taxon>
        <taxon>Schistosomatoidea</taxon>
        <taxon>Schistosomatidae</taxon>
        <taxon>Schistosoma</taxon>
    </lineage>
</organism>
<accession>A0A183N221</accession>
<reference evidence="1 2" key="1">
    <citation type="submission" date="2018-11" db="EMBL/GenBank/DDBJ databases">
        <authorList>
            <consortium name="Pathogen Informatics"/>
        </authorList>
    </citation>
    <scope>NUCLEOTIDE SEQUENCE [LARGE SCALE GENOMIC DNA]</scope>
    <source>
        <strain evidence="1 2">Zambia</strain>
    </source>
</reference>
<dbReference type="Proteomes" id="UP000277204">
    <property type="component" value="Unassembled WGS sequence"/>
</dbReference>
<proteinExistence type="predicted"/>
<gene>
    <name evidence="1" type="ORF">SMRZ_LOCUS22346</name>
</gene>
<dbReference type="AlphaFoldDB" id="A0A183N221"/>
<dbReference type="EMBL" id="UZAI01019118">
    <property type="protein sequence ID" value="VDP42979.1"/>
    <property type="molecule type" value="Genomic_DNA"/>
</dbReference>
<protein>
    <submittedName>
        <fullName evidence="1">Uncharacterized protein</fullName>
    </submittedName>
</protein>
<keyword evidence="2" id="KW-1185">Reference proteome</keyword>
<evidence type="ECO:0000313" key="2">
    <source>
        <dbReference type="Proteomes" id="UP000277204"/>
    </source>
</evidence>